<evidence type="ECO:0000259" key="5">
    <source>
        <dbReference type="PROSITE" id="PS50977"/>
    </source>
</evidence>
<proteinExistence type="predicted"/>
<evidence type="ECO:0000256" key="3">
    <source>
        <dbReference type="ARBA" id="ARBA00023163"/>
    </source>
</evidence>
<organism evidence="6 7">
    <name type="scientific">Paraburkholderia dipogonis</name>
    <dbReference type="NCBI Taxonomy" id="1211383"/>
    <lineage>
        <taxon>Bacteria</taxon>
        <taxon>Pseudomonadati</taxon>
        <taxon>Pseudomonadota</taxon>
        <taxon>Betaproteobacteria</taxon>
        <taxon>Burkholderiales</taxon>
        <taxon>Burkholderiaceae</taxon>
        <taxon>Paraburkholderia</taxon>
    </lineage>
</organism>
<evidence type="ECO:0000256" key="2">
    <source>
        <dbReference type="ARBA" id="ARBA00023125"/>
    </source>
</evidence>
<dbReference type="GO" id="GO:0003700">
    <property type="term" value="F:DNA-binding transcription factor activity"/>
    <property type="evidence" value="ECO:0007669"/>
    <property type="project" value="TreeGrafter"/>
</dbReference>
<dbReference type="InterPro" id="IPR050109">
    <property type="entry name" value="HTH-type_TetR-like_transc_reg"/>
</dbReference>
<dbReference type="SUPFAM" id="SSF46689">
    <property type="entry name" value="Homeodomain-like"/>
    <property type="match status" value="1"/>
</dbReference>
<dbReference type="Pfam" id="PF00440">
    <property type="entry name" value="TetR_N"/>
    <property type="match status" value="1"/>
</dbReference>
<dbReference type="RefSeq" id="WP_121311234.1">
    <property type="nucleotide sequence ID" value="NZ_SNVI01000008.1"/>
</dbReference>
<dbReference type="Pfam" id="PF14246">
    <property type="entry name" value="TetR_C_7"/>
    <property type="match status" value="1"/>
</dbReference>
<keyword evidence="2 4" id="KW-0238">DNA-binding</keyword>
<keyword evidence="3" id="KW-0804">Transcription</keyword>
<evidence type="ECO:0000256" key="1">
    <source>
        <dbReference type="ARBA" id="ARBA00023015"/>
    </source>
</evidence>
<dbReference type="PRINTS" id="PR00455">
    <property type="entry name" value="HTHTETR"/>
</dbReference>
<dbReference type="Proteomes" id="UP000297385">
    <property type="component" value="Unassembled WGS sequence"/>
</dbReference>
<dbReference type="PROSITE" id="PS50977">
    <property type="entry name" value="HTH_TETR_2"/>
    <property type="match status" value="1"/>
</dbReference>
<reference evidence="6 7" key="1">
    <citation type="submission" date="2019-03" db="EMBL/GenBank/DDBJ databases">
        <title>Complete Genome Sequence of Paraburkholderia dipogonis ICMP 19430T, a Nitrogen-fixing Symbiont of the South African Invasive Legume Dipogon lignosus in New Zealand.</title>
        <authorList>
            <person name="De Meyer S.E."/>
        </authorList>
    </citation>
    <scope>NUCLEOTIDE SEQUENCE [LARGE SCALE GENOMIC DNA]</scope>
    <source>
        <strain evidence="6 7">ICMP 19430</strain>
    </source>
</reference>
<keyword evidence="1" id="KW-0805">Transcription regulation</keyword>
<accession>A0A4Y8MGX1</accession>
<dbReference type="EMBL" id="SNVI01000008">
    <property type="protein sequence ID" value="TFE36697.1"/>
    <property type="molecule type" value="Genomic_DNA"/>
</dbReference>
<dbReference type="PANTHER" id="PTHR30055">
    <property type="entry name" value="HTH-TYPE TRANSCRIPTIONAL REGULATOR RUTR"/>
    <property type="match status" value="1"/>
</dbReference>
<dbReference type="InterPro" id="IPR009057">
    <property type="entry name" value="Homeodomain-like_sf"/>
</dbReference>
<dbReference type="Gene3D" id="1.10.357.10">
    <property type="entry name" value="Tetracycline Repressor, domain 2"/>
    <property type="match status" value="1"/>
</dbReference>
<evidence type="ECO:0000256" key="4">
    <source>
        <dbReference type="PROSITE-ProRule" id="PRU00335"/>
    </source>
</evidence>
<dbReference type="GO" id="GO:0000976">
    <property type="term" value="F:transcription cis-regulatory region binding"/>
    <property type="evidence" value="ECO:0007669"/>
    <property type="project" value="TreeGrafter"/>
</dbReference>
<comment type="caution">
    <text evidence="6">The sequence shown here is derived from an EMBL/GenBank/DDBJ whole genome shotgun (WGS) entry which is preliminary data.</text>
</comment>
<dbReference type="InterPro" id="IPR039536">
    <property type="entry name" value="TetR_C_Proteobacteria"/>
</dbReference>
<dbReference type="PANTHER" id="PTHR30055:SF234">
    <property type="entry name" value="HTH-TYPE TRANSCRIPTIONAL REGULATOR BETI"/>
    <property type="match status" value="1"/>
</dbReference>
<feature type="DNA-binding region" description="H-T-H motif" evidence="4">
    <location>
        <begin position="38"/>
        <end position="57"/>
    </location>
</feature>
<dbReference type="InterPro" id="IPR001647">
    <property type="entry name" value="HTH_TetR"/>
</dbReference>
<evidence type="ECO:0000313" key="7">
    <source>
        <dbReference type="Proteomes" id="UP000297385"/>
    </source>
</evidence>
<feature type="domain" description="HTH tetR-type" evidence="5">
    <location>
        <begin position="15"/>
        <end position="75"/>
    </location>
</feature>
<dbReference type="AlphaFoldDB" id="A0A4Y8MGX1"/>
<evidence type="ECO:0000313" key="6">
    <source>
        <dbReference type="EMBL" id="TFE36697.1"/>
    </source>
</evidence>
<dbReference type="FunFam" id="1.10.10.60:FF:000141">
    <property type="entry name" value="TetR family transcriptional regulator"/>
    <property type="match status" value="1"/>
</dbReference>
<sequence>MRQWSDNHPKAQLLMRKRAAILNAAAEAFLQMGYEGVSMEGIANAAGVSIMTLYRHAKRKEDLFAAVIANACDHSSADEQAEFDRLMQMPLQDALVKVGTLFQEKLASPQVTSLLRVVITEAIRFPDLAETAYNALFNVWAVTLDAFLAQNQSFRGVSAKARRKASEAFFSRLVGVDAIRMLLGLKGATAKEWRERAEISASELLAKMN</sequence>
<name>A0A4Y8MGX1_9BURK</name>
<gene>
    <name evidence="6" type="ORF">E2553_44345</name>
</gene>
<protein>
    <submittedName>
        <fullName evidence="6">TetR/AcrR family transcriptional regulator</fullName>
    </submittedName>
</protein>
<dbReference type="Gene3D" id="1.10.10.60">
    <property type="entry name" value="Homeodomain-like"/>
    <property type="match status" value="1"/>
</dbReference>